<accession>T0ZIT4</accession>
<dbReference type="AlphaFoldDB" id="T0ZIT4"/>
<dbReference type="Gene3D" id="3.40.50.300">
    <property type="entry name" value="P-loop containing nucleotide triphosphate hydrolases"/>
    <property type="match status" value="1"/>
</dbReference>
<reference evidence="2" key="2">
    <citation type="journal article" date="2014" name="ISME J.">
        <title>Microbial stratification in low pH oxic and suboxic macroscopic growths along an acid mine drainage.</title>
        <authorList>
            <person name="Mendez-Garcia C."/>
            <person name="Mesa V."/>
            <person name="Sprenger R.R."/>
            <person name="Richter M."/>
            <person name="Diez M.S."/>
            <person name="Solano J."/>
            <person name="Bargiela R."/>
            <person name="Golyshina O.V."/>
            <person name="Manteca A."/>
            <person name="Ramos J.L."/>
            <person name="Gallego J.R."/>
            <person name="Llorente I."/>
            <person name="Martins Dos Santos V.A."/>
            <person name="Jensen O.N."/>
            <person name="Pelaez A.I."/>
            <person name="Sanchez J."/>
            <person name="Ferrer M."/>
        </authorList>
    </citation>
    <scope>NUCLEOTIDE SEQUENCE</scope>
</reference>
<reference evidence="2" key="1">
    <citation type="submission" date="2013-08" db="EMBL/GenBank/DDBJ databases">
        <authorList>
            <person name="Mendez C."/>
            <person name="Richter M."/>
            <person name="Ferrer M."/>
            <person name="Sanchez J."/>
        </authorList>
    </citation>
    <scope>NUCLEOTIDE SEQUENCE</scope>
</reference>
<gene>
    <name evidence="2" type="ORF">B1A_20549</name>
</gene>
<dbReference type="SUPFAM" id="SSF52540">
    <property type="entry name" value="P-loop containing nucleoside triphosphate hydrolases"/>
    <property type="match status" value="1"/>
</dbReference>
<dbReference type="EMBL" id="AUZX01015162">
    <property type="protein sequence ID" value="EQD29755.1"/>
    <property type="molecule type" value="Genomic_DNA"/>
</dbReference>
<feature type="compositionally biased region" description="Low complexity" evidence="1">
    <location>
        <begin position="154"/>
        <end position="172"/>
    </location>
</feature>
<proteinExistence type="predicted"/>
<evidence type="ECO:0000313" key="2">
    <source>
        <dbReference type="EMBL" id="EQD29755.1"/>
    </source>
</evidence>
<dbReference type="PANTHER" id="PTHR32114">
    <property type="entry name" value="ABC TRANSPORTER ABCH.3"/>
    <property type="match status" value="1"/>
</dbReference>
<evidence type="ECO:0000256" key="1">
    <source>
        <dbReference type="SAM" id="MobiDB-lite"/>
    </source>
</evidence>
<feature type="region of interest" description="Disordered" evidence="1">
    <location>
        <begin position="150"/>
        <end position="172"/>
    </location>
</feature>
<comment type="caution">
    <text evidence="2">The sequence shown here is derived from an EMBL/GenBank/DDBJ whole genome shotgun (WGS) entry which is preliminary data.</text>
</comment>
<protein>
    <submittedName>
        <fullName evidence="2">SMC domain protein</fullName>
    </submittedName>
</protein>
<dbReference type="PANTHER" id="PTHR32114:SF2">
    <property type="entry name" value="ABC TRANSPORTER ABCH.3"/>
    <property type="match status" value="1"/>
</dbReference>
<dbReference type="InterPro" id="IPR027417">
    <property type="entry name" value="P-loop_NTPase"/>
</dbReference>
<name>T0ZIT4_9ZZZZ</name>
<sequence length="172" mass="19023">MRDALLEMETTLLRQSEIEFQQYFARYFSTLVEDPAIVARVDAGFTPHVLLNGVWTPPEALSGGERTSLALAFRLALSAVVRSLQTLRLGCLILDEPTDGFSEAQVQRMTDLLDRLEIPQIILVSHEESLARTARKVFYVRKRLGVSEIDPDRSSASPGGPVPASGPVLRTD</sequence>
<organism evidence="2">
    <name type="scientific">mine drainage metagenome</name>
    <dbReference type="NCBI Taxonomy" id="410659"/>
    <lineage>
        <taxon>unclassified sequences</taxon>
        <taxon>metagenomes</taxon>
        <taxon>ecological metagenomes</taxon>
    </lineage>
</organism>